<evidence type="ECO:0000256" key="1">
    <source>
        <dbReference type="ARBA" id="ARBA00022714"/>
    </source>
</evidence>
<dbReference type="GO" id="GO:0051537">
    <property type="term" value="F:2 iron, 2 sulfur cluster binding"/>
    <property type="evidence" value="ECO:0007669"/>
    <property type="project" value="UniProtKB-KW"/>
</dbReference>
<reference evidence="7" key="1">
    <citation type="journal article" date="2020" name="mSystems">
        <title>Genome- and Community-Level Interaction Insights into Carbon Utilization and Element Cycling Functions of Hydrothermarchaeota in Hydrothermal Sediment.</title>
        <authorList>
            <person name="Zhou Z."/>
            <person name="Liu Y."/>
            <person name="Xu W."/>
            <person name="Pan J."/>
            <person name="Luo Z.H."/>
            <person name="Li M."/>
        </authorList>
    </citation>
    <scope>NUCLEOTIDE SEQUENCE [LARGE SCALE GENOMIC DNA]</scope>
    <source>
        <strain evidence="7">SpSt-1259</strain>
    </source>
</reference>
<dbReference type="SUPFAM" id="SSF47741">
    <property type="entry name" value="CO dehydrogenase ISP C-domain like"/>
    <property type="match status" value="1"/>
</dbReference>
<dbReference type="InterPro" id="IPR036884">
    <property type="entry name" value="2Fe-2S-bd_dom_sf"/>
</dbReference>
<dbReference type="Gene3D" id="3.10.20.30">
    <property type="match status" value="1"/>
</dbReference>
<dbReference type="EMBL" id="DSFE01000028">
    <property type="protein sequence ID" value="HEU97423.1"/>
    <property type="molecule type" value="Genomic_DNA"/>
</dbReference>
<dbReference type="CDD" id="cd00207">
    <property type="entry name" value="fer2"/>
    <property type="match status" value="1"/>
</dbReference>
<name>A0A7C2UTV3_9CREN</name>
<proteinExistence type="predicted"/>
<dbReference type="Gene3D" id="1.10.150.120">
    <property type="entry name" value="[2Fe-2S]-binding domain"/>
    <property type="match status" value="1"/>
</dbReference>
<dbReference type="InterPro" id="IPR006058">
    <property type="entry name" value="2Fe2S_fd_BS"/>
</dbReference>
<gene>
    <name evidence="7" type="ORF">ENO36_01005</name>
</gene>
<dbReference type="PROSITE" id="PS00197">
    <property type="entry name" value="2FE2S_FER_1"/>
    <property type="match status" value="1"/>
</dbReference>
<dbReference type="PANTHER" id="PTHR44379">
    <property type="entry name" value="OXIDOREDUCTASE WITH IRON-SULFUR SUBUNIT"/>
    <property type="match status" value="1"/>
</dbReference>
<dbReference type="PANTHER" id="PTHR44379:SF8">
    <property type="entry name" value="XANTHINE DEHYDROGENASE IRON-SULFUR-BINDING SUBUNIT XDHC-RELATED"/>
    <property type="match status" value="1"/>
</dbReference>
<organism evidence="7">
    <name type="scientific">Fervidicoccus fontis</name>
    <dbReference type="NCBI Taxonomy" id="683846"/>
    <lineage>
        <taxon>Archaea</taxon>
        <taxon>Thermoproteota</taxon>
        <taxon>Thermoprotei</taxon>
        <taxon>Fervidicoccales</taxon>
        <taxon>Fervidicoccaceae</taxon>
        <taxon>Fervidicoccus</taxon>
    </lineage>
</organism>
<dbReference type="InterPro" id="IPR002888">
    <property type="entry name" value="2Fe-2S-bd"/>
</dbReference>
<evidence type="ECO:0000256" key="3">
    <source>
        <dbReference type="ARBA" id="ARBA00023002"/>
    </source>
</evidence>
<evidence type="ECO:0000256" key="5">
    <source>
        <dbReference type="ARBA" id="ARBA00023014"/>
    </source>
</evidence>
<keyword evidence="1" id="KW-0001">2Fe-2S</keyword>
<keyword evidence="5" id="KW-0411">Iron-sulfur</keyword>
<sequence length="159" mass="17523">MSGTDGEIQVKLKVNGRMREVRVKPNERLIDTLREKLGLKSVKMGCLTGECGTCTVLYNGQPVKSCLVLTAEADGKEVITVEGLAGSDEMRRITEVFARNNAFQCGFCTPAFVLLAYWLMKVKPKATDEEILEASNSILCRCTGYTQILQALKEAISRV</sequence>
<dbReference type="FunFam" id="3.10.20.30:FF:000020">
    <property type="entry name" value="Xanthine dehydrogenase iron-sulfur subunit"/>
    <property type="match status" value="1"/>
</dbReference>
<comment type="caution">
    <text evidence="7">The sequence shown here is derived from an EMBL/GenBank/DDBJ whole genome shotgun (WGS) entry which is preliminary data.</text>
</comment>
<evidence type="ECO:0000259" key="6">
    <source>
        <dbReference type="PROSITE" id="PS51085"/>
    </source>
</evidence>
<dbReference type="Pfam" id="PF01799">
    <property type="entry name" value="Fer2_2"/>
    <property type="match status" value="1"/>
</dbReference>
<protein>
    <submittedName>
        <fullName evidence="7">(2Fe-2S)-binding protein</fullName>
    </submittedName>
</protein>
<dbReference type="Pfam" id="PF00111">
    <property type="entry name" value="Fer2"/>
    <property type="match status" value="1"/>
</dbReference>
<dbReference type="GO" id="GO:0016491">
    <property type="term" value="F:oxidoreductase activity"/>
    <property type="evidence" value="ECO:0007669"/>
    <property type="project" value="UniProtKB-KW"/>
</dbReference>
<evidence type="ECO:0000256" key="4">
    <source>
        <dbReference type="ARBA" id="ARBA00023004"/>
    </source>
</evidence>
<dbReference type="InterPro" id="IPR051452">
    <property type="entry name" value="Diverse_Oxidoreductases"/>
</dbReference>
<feature type="domain" description="2Fe-2S ferredoxin-type" evidence="6">
    <location>
        <begin position="8"/>
        <end position="84"/>
    </location>
</feature>
<dbReference type="InterPro" id="IPR012675">
    <property type="entry name" value="Beta-grasp_dom_sf"/>
</dbReference>
<keyword evidence="3" id="KW-0560">Oxidoreductase</keyword>
<accession>A0A7C2UTV3</accession>
<dbReference type="InterPro" id="IPR036010">
    <property type="entry name" value="2Fe-2S_ferredoxin-like_sf"/>
</dbReference>
<dbReference type="GO" id="GO:0046872">
    <property type="term" value="F:metal ion binding"/>
    <property type="evidence" value="ECO:0007669"/>
    <property type="project" value="UniProtKB-KW"/>
</dbReference>
<dbReference type="PROSITE" id="PS51085">
    <property type="entry name" value="2FE2S_FER_2"/>
    <property type="match status" value="1"/>
</dbReference>
<dbReference type="Proteomes" id="UP000885664">
    <property type="component" value="Unassembled WGS sequence"/>
</dbReference>
<dbReference type="InterPro" id="IPR001041">
    <property type="entry name" value="2Fe-2S_ferredoxin-type"/>
</dbReference>
<evidence type="ECO:0000313" key="7">
    <source>
        <dbReference type="EMBL" id="HEU97423.1"/>
    </source>
</evidence>
<keyword evidence="2" id="KW-0479">Metal-binding</keyword>
<evidence type="ECO:0000256" key="2">
    <source>
        <dbReference type="ARBA" id="ARBA00022723"/>
    </source>
</evidence>
<dbReference type="SUPFAM" id="SSF54292">
    <property type="entry name" value="2Fe-2S ferredoxin-like"/>
    <property type="match status" value="1"/>
</dbReference>
<dbReference type="AlphaFoldDB" id="A0A7C2UTV3"/>
<keyword evidence="4" id="KW-0408">Iron</keyword>